<proteinExistence type="predicted"/>
<feature type="region of interest" description="Disordered" evidence="1">
    <location>
        <begin position="363"/>
        <end position="424"/>
    </location>
</feature>
<organism evidence="3 4">
    <name type="scientific">Steinernema carpocapsae</name>
    <name type="common">Entomopathogenic nematode</name>
    <dbReference type="NCBI Taxonomy" id="34508"/>
    <lineage>
        <taxon>Eukaryota</taxon>
        <taxon>Metazoa</taxon>
        <taxon>Ecdysozoa</taxon>
        <taxon>Nematoda</taxon>
        <taxon>Chromadorea</taxon>
        <taxon>Rhabditida</taxon>
        <taxon>Tylenchina</taxon>
        <taxon>Panagrolaimomorpha</taxon>
        <taxon>Strongyloidoidea</taxon>
        <taxon>Steinernematidae</taxon>
        <taxon>Steinernema</taxon>
    </lineage>
</organism>
<comment type="caution">
    <text evidence="3">The sequence shown here is derived from an EMBL/GenBank/DDBJ whole genome shotgun (WGS) entry which is preliminary data.</text>
</comment>
<protein>
    <submittedName>
        <fullName evidence="3">Uncharacterized protein</fullName>
    </submittedName>
</protein>
<feature type="chain" id="PRO_5020195211" evidence="2">
    <location>
        <begin position="19"/>
        <end position="531"/>
    </location>
</feature>
<dbReference type="Proteomes" id="UP000298663">
    <property type="component" value="Unassembled WGS sequence"/>
</dbReference>
<feature type="compositionally biased region" description="Low complexity" evidence="1">
    <location>
        <begin position="373"/>
        <end position="388"/>
    </location>
</feature>
<gene>
    <name evidence="3" type="ORF">L596_024670</name>
</gene>
<evidence type="ECO:0000313" key="3">
    <source>
        <dbReference type="EMBL" id="TKR64074.1"/>
    </source>
</evidence>
<dbReference type="AlphaFoldDB" id="A0A4U5M5G2"/>
<keyword evidence="2" id="KW-0732">Signal</keyword>
<reference evidence="3 4" key="2">
    <citation type="journal article" date="2019" name="G3 (Bethesda)">
        <title>Hybrid Assembly of the Genome of the Entomopathogenic Nematode Steinernema carpocapsae Identifies the X-Chromosome.</title>
        <authorList>
            <person name="Serra L."/>
            <person name="Macchietto M."/>
            <person name="Macias-Munoz A."/>
            <person name="McGill C.J."/>
            <person name="Rodriguez I.M."/>
            <person name="Rodriguez B."/>
            <person name="Murad R."/>
            <person name="Mortazavi A."/>
        </authorList>
    </citation>
    <scope>NUCLEOTIDE SEQUENCE [LARGE SCALE GENOMIC DNA]</scope>
    <source>
        <strain evidence="3 4">ALL</strain>
    </source>
</reference>
<sequence length="531" mass="59045">MLLGHLSLLFLFVALVSAGSSSSSSSSSASEEKRFKNKRDKCAEIVEISDSGECILITSLKAFAEKIEIEAKIKAAFLKEILAIEKLILKQKNDLKRFVIATYKLKTFFIKYEMILTQIQYFEIGSWGLVNDLFVISTEIQGETSESVIVGEDGGDCEIIVALEKAKGFFPMIEDIIDEMILELNVIFKGTLTYAEKMAKCGLVFKRFREENAALSSLDFMDIGSWGSFSMFYDVTAQYERIDLLPKLFERVPGTNCLQILSMFKDLKVAISDESFKWSAEDKYALEMFINDIIMRTEKETLTKEKLLKVISKFYYRFLKFRPEMRANMRKIKIGGGFGSFGAFIDMCVFVSLEAGRSAVTSTVGTTAGGTPTGTPGTAGTPLGTTGVSRTTNQDRTPTEAPGVTGTPLETTQAATSKPTSGPGNCNDAGELFDIKDPILGANSTLLIKTYYEVSSHWVDMYTRNTFWTFIYQISAKFFVDVNLTAHAKLLKVAEALEIYMGTSIKRRELVLAIDIPGWGSNKQLCDCLKK</sequence>
<evidence type="ECO:0000256" key="1">
    <source>
        <dbReference type="SAM" id="MobiDB-lite"/>
    </source>
</evidence>
<feature type="signal peptide" evidence="2">
    <location>
        <begin position="1"/>
        <end position="18"/>
    </location>
</feature>
<feature type="compositionally biased region" description="Polar residues" evidence="1">
    <location>
        <begin position="408"/>
        <end position="424"/>
    </location>
</feature>
<dbReference type="EMBL" id="AZBU02000009">
    <property type="protein sequence ID" value="TKR64074.1"/>
    <property type="molecule type" value="Genomic_DNA"/>
</dbReference>
<evidence type="ECO:0000313" key="4">
    <source>
        <dbReference type="Proteomes" id="UP000298663"/>
    </source>
</evidence>
<accession>A0A4U5M5G2</accession>
<name>A0A4U5M5G2_STECR</name>
<evidence type="ECO:0000256" key="2">
    <source>
        <dbReference type="SAM" id="SignalP"/>
    </source>
</evidence>
<dbReference type="OrthoDB" id="10581761at2759"/>
<keyword evidence="4" id="KW-1185">Reference proteome</keyword>
<reference evidence="3 4" key="1">
    <citation type="journal article" date="2015" name="Genome Biol.">
        <title>Comparative genomics of Steinernema reveals deeply conserved gene regulatory networks.</title>
        <authorList>
            <person name="Dillman A.R."/>
            <person name="Macchietto M."/>
            <person name="Porter C.F."/>
            <person name="Rogers A."/>
            <person name="Williams B."/>
            <person name="Antoshechkin I."/>
            <person name="Lee M.M."/>
            <person name="Goodwin Z."/>
            <person name="Lu X."/>
            <person name="Lewis E.E."/>
            <person name="Goodrich-Blair H."/>
            <person name="Stock S.P."/>
            <person name="Adams B.J."/>
            <person name="Sternberg P.W."/>
            <person name="Mortazavi A."/>
        </authorList>
    </citation>
    <scope>NUCLEOTIDE SEQUENCE [LARGE SCALE GENOMIC DNA]</scope>
    <source>
        <strain evidence="3 4">ALL</strain>
    </source>
</reference>